<evidence type="ECO:0000313" key="6">
    <source>
        <dbReference type="Proteomes" id="UP000229753"/>
    </source>
</evidence>
<dbReference type="PROSITE" id="PS00370">
    <property type="entry name" value="PEP_ENZYMES_PHOS_SITE"/>
    <property type="match status" value="1"/>
</dbReference>
<protein>
    <recommendedName>
        <fullName evidence="4">PEP-utilising enzyme mobile domain-containing protein</fullName>
    </recommendedName>
</protein>
<dbReference type="InterPro" id="IPR008279">
    <property type="entry name" value="PEP-util_enz_mobile_dom"/>
</dbReference>
<comment type="similarity">
    <text evidence="1">Belongs to the PEP-utilizing enzyme family.</text>
</comment>
<dbReference type="GO" id="GO:0008986">
    <property type="term" value="F:pyruvate, water dikinase activity"/>
    <property type="evidence" value="ECO:0007669"/>
    <property type="project" value="InterPro"/>
</dbReference>
<evidence type="ECO:0000256" key="1">
    <source>
        <dbReference type="ARBA" id="ARBA00007837"/>
    </source>
</evidence>
<dbReference type="AlphaFoldDB" id="A0A2M7TNY0"/>
<dbReference type="PANTHER" id="PTHR43030">
    <property type="entry name" value="PHOSPHOENOLPYRUVATE SYNTHASE"/>
    <property type="match status" value="1"/>
</dbReference>
<keyword evidence="3" id="KW-0067">ATP-binding</keyword>
<dbReference type="PANTHER" id="PTHR43030:SF1">
    <property type="entry name" value="PHOSPHOENOLPYRUVATE SYNTHASE"/>
    <property type="match status" value="1"/>
</dbReference>
<organism evidence="5 6">
    <name type="scientific">Candidatus Woesebacteria bacterium CG_4_10_14_0_2_um_filter_39_14</name>
    <dbReference type="NCBI Taxonomy" id="1975054"/>
    <lineage>
        <taxon>Bacteria</taxon>
        <taxon>Candidatus Woeseibacteriota</taxon>
    </lineage>
</organism>
<evidence type="ECO:0000313" key="5">
    <source>
        <dbReference type="EMBL" id="PIZ49948.1"/>
    </source>
</evidence>
<evidence type="ECO:0000256" key="3">
    <source>
        <dbReference type="ARBA" id="ARBA00022840"/>
    </source>
</evidence>
<reference evidence="6" key="1">
    <citation type="submission" date="2017-09" db="EMBL/GenBank/DDBJ databases">
        <title>Depth-based differentiation of microbial function through sediment-hosted aquifers and enrichment of novel symbionts in the deep terrestrial subsurface.</title>
        <authorList>
            <person name="Probst A.J."/>
            <person name="Ladd B."/>
            <person name="Jarett J.K."/>
            <person name="Geller-Mcgrath D.E."/>
            <person name="Sieber C.M.K."/>
            <person name="Emerson J.B."/>
            <person name="Anantharaman K."/>
            <person name="Thomas B.C."/>
            <person name="Malmstrom R."/>
            <person name="Stieglmeier M."/>
            <person name="Klingl A."/>
            <person name="Woyke T."/>
            <person name="Ryan C.M."/>
            <person name="Banfield J.F."/>
        </authorList>
    </citation>
    <scope>NUCLEOTIDE SEQUENCE [LARGE SCALE GENOMIC DNA]</scope>
</reference>
<dbReference type="Gene3D" id="3.50.30.10">
    <property type="entry name" value="Phosphohistidine domain"/>
    <property type="match status" value="1"/>
</dbReference>
<gene>
    <name evidence="5" type="ORF">COY29_00710</name>
</gene>
<dbReference type="SUPFAM" id="SSF52009">
    <property type="entry name" value="Phosphohistidine domain"/>
    <property type="match status" value="1"/>
</dbReference>
<proteinExistence type="inferred from homology"/>
<dbReference type="Proteomes" id="UP000229753">
    <property type="component" value="Unassembled WGS sequence"/>
</dbReference>
<accession>A0A2M7TNY0</accession>
<dbReference type="InterPro" id="IPR006319">
    <property type="entry name" value="PEP_synth"/>
</dbReference>
<sequence>MAILCLSPKAKYHLPQPSVNQIIIPEENNTAFFVDENSWVGVVESLNKKYTLSIDRLKKYEENFLRDGNDYLKITKKIPKLNLGKLGDKELGELYLKYQDKLFRYSVFIWTAFILNNFVTEKAATLLKPYLNLKSDKEKQKIFDILFQPSEKAAVFKLQEEVGAHKGKFKPEEFEKLCQKYKWLSCLDIHNEPLTKEKFKEFIKDFQKRENKKQIPFKQIIKNLRIKKEDFDYLLITKRLIYIKDARDDFRRQGIYHIRPLFAEIAKRVNIKTNDVSYLQESEIVDFLKKKIKISSKIIQARKKGFVLYFDTKRKLVCLQSNDIPKALKQFKLLKEEGEIKEITGTVASRGMVKGKVVVVKVVKDLEKVKKGDILVAVSTHPDYTLTMHKAAAIITNEGGLTCHAAIVSRELGIPCIVGTKVATKILNDGEMVQVDAIKEIVKRLN</sequence>
<dbReference type="InterPro" id="IPR036637">
    <property type="entry name" value="Phosphohistidine_dom_sf"/>
</dbReference>
<evidence type="ECO:0000256" key="2">
    <source>
        <dbReference type="ARBA" id="ARBA00022741"/>
    </source>
</evidence>
<dbReference type="EMBL" id="PFNO01000025">
    <property type="protein sequence ID" value="PIZ49948.1"/>
    <property type="molecule type" value="Genomic_DNA"/>
</dbReference>
<comment type="caution">
    <text evidence="5">The sequence shown here is derived from an EMBL/GenBank/DDBJ whole genome shotgun (WGS) entry which is preliminary data.</text>
</comment>
<evidence type="ECO:0000259" key="4">
    <source>
        <dbReference type="Pfam" id="PF00391"/>
    </source>
</evidence>
<dbReference type="GO" id="GO:0005524">
    <property type="term" value="F:ATP binding"/>
    <property type="evidence" value="ECO:0007669"/>
    <property type="project" value="UniProtKB-KW"/>
</dbReference>
<dbReference type="Pfam" id="PF00391">
    <property type="entry name" value="PEP-utilizers"/>
    <property type="match status" value="1"/>
</dbReference>
<dbReference type="InterPro" id="IPR018274">
    <property type="entry name" value="PEP_util_AS"/>
</dbReference>
<feature type="domain" description="PEP-utilising enzyme mobile" evidence="4">
    <location>
        <begin position="370"/>
        <end position="437"/>
    </location>
</feature>
<name>A0A2M7TNY0_9BACT</name>
<keyword evidence="2" id="KW-0547">Nucleotide-binding</keyword>